<dbReference type="EMBL" id="ACVI01000042">
    <property type="protein sequence ID" value="EET86859.1"/>
    <property type="molecule type" value="Genomic_DNA"/>
</dbReference>
<dbReference type="AlphaFoldDB" id="C6PV41"/>
<dbReference type="PANTHER" id="PTHR43278:SF2">
    <property type="entry name" value="IRON-SULFUR FLAVOPROTEIN"/>
    <property type="match status" value="1"/>
</dbReference>
<dbReference type="PANTHER" id="PTHR43278">
    <property type="entry name" value="NAD(P)H-DEPENDENT FMN-CONTAINING OXIDOREDUCTASE YWQN-RELATED"/>
    <property type="match status" value="1"/>
</dbReference>
<dbReference type="InterPro" id="IPR005025">
    <property type="entry name" value="FMN_Rdtase-like_dom"/>
</dbReference>
<dbReference type="OrthoDB" id="6398207at2"/>
<organism evidence="4 5">
    <name type="scientific">Clostridium carboxidivorans P7</name>
    <dbReference type="NCBI Taxonomy" id="536227"/>
    <lineage>
        <taxon>Bacteria</taxon>
        <taxon>Bacillati</taxon>
        <taxon>Bacillota</taxon>
        <taxon>Clostridia</taxon>
        <taxon>Eubacteriales</taxon>
        <taxon>Clostridiaceae</taxon>
        <taxon>Clostridium</taxon>
    </lineage>
</organism>
<accession>C6PV41</accession>
<dbReference type="Pfam" id="PF03358">
    <property type="entry name" value="FMN_red"/>
    <property type="match status" value="1"/>
</dbReference>
<keyword evidence="2" id="KW-0288">FMN</keyword>
<dbReference type="STRING" id="536227.Ccar_24465"/>
<dbReference type="InterPro" id="IPR051796">
    <property type="entry name" value="ISF_SsuE-like"/>
</dbReference>
<keyword evidence="5" id="KW-1185">Reference proteome</keyword>
<dbReference type="KEGG" id="cck:Ccar_24465"/>
<dbReference type="eggNOG" id="COG0655">
    <property type="taxonomic scope" value="Bacteria"/>
</dbReference>
<feature type="domain" description="NADPH-dependent FMN reductase-like" evidence="3">
    <location>
        <begin position="1"/>
        <end position="125"/>
    </location>
</feature>
<dbReference type="Proteomes" id="UP000004198">
    <property type="component" value="Unassembled WGS sequence"/>
</dbReference>
<dbReference type="RefSeq" id="WP_007061543.1">
    <property type="nucleotide sequence ID" value="NZ_ACVI01000042.1"/>
</dbReference>
<comment type="caution">
    <text evidence="4">The sequence shown here is derived from an EMBL/GenBank/DDBJ whole genome shotgun (WGS) entry which is preliminary data.</text>
</comment>
<protein>
    <submittedName>
        <fullName evidence="4">NADPH-dependent FMN reductase</fullName>
    </submittedName>
</protein>
<evidence type="ECO:0000256" key="1">
    <source>
        <dbReference type="ARBA" id="ARBA00022630"/>
    </source>
</evidence>
<dbReference type="GO" id="GO:0016491">
    <property type="term" value="F:oxidoreductase activity"/>
    <property type="evidence" value="ECO:0007669"/>
    <property type="project" value="InterPro"/>
</dbReference>
<dbReference type="Gene3D" id="3.40.50.360">
    <property type="match status" value="1"/>
</dbReference>
<sequence length="213" mass="24389">MKAIAINGSPRKGWNTEKLLKEALRGAESVGAETKLVQLYDLKYTGCKSCFGCKRKGMESFHCSLKDELTPVLEEIFEADAVFLGSPIYFGDLTGQMVSFLERLEFPLCSYDDYSKQLFDGKVNVAFFHTMNAPKEYYKNAMEKPLEMRSSELLKRLGGSVEVYASCDTYQFNDYSKYHSGMFDEAHKRKVRENQFPKDMEAAYEIGRKLMSK</sequence>
<gene>
    <name evidence="4" type="ORF">CcarbDRAFT_2658</name>
</gene>
<dbReference type="PATRIC" id="fig|536227.13.peg.5058"/>
<evidence type="ECO:0000313" key="4">
    <source>
        <dbReference type="EMBL" id="EET86859.1"/>
    </source>
</evidence>
<proteinExistence type="predicted"/>
<evidence type="ECO:0000259" key="3">
    <source>
        <dbReference type="Pfam" id="PF03358"/>
    </source>
</evidence>
<evidence type="ECO:0000256" key="2">
    <source>
        <dbReference type="ARBA" id="ARBA00022643"/>
    </source>
</evidence>
<evidence type="ECO:0000313" key="5">
    <source>
        <dbReference type="Proteomes" id="UP000004198"/>
    </source>
</evidence>
<name>C6PV41_9CLOT</name>
<dbReference type="SUPFAM" id="SSF52218">
    <property type="entry name" value="Flavoproteins"/>
    <property type="match status" value="1"/>
</dbReference>
<keyword evidence="1" id="KW-0285">Flavoprotein</keyword>
<reference evidence="4 5" key="1">
    <citation type="submission" date="2009-06" db="EMBL/GenBank/DDBJ databases">
        <title>The draft genome of Clostridium carboxidivorans P7.</title>
        <authorList>
            <consortium name="US DOE Joint Genome Institute (JGI-PGF)"/>
            <person name="Lucas S."/>
            <person name="Copeland A."/>
            <person name="Lapidus A."/>
            <person name="Glavina del Rio T."/>
            <person name="Tice H."/>
            <person name="Bruce D."/>
            <person name="Goodwin L."/>
            <person name="Pitluck S."/>
            <person name="Larimer F."/>
            <person name="Land M.L."/>
            <person name="Hauser L."/>
            <person name="Hemme C.L."/>
        </authorList>
    </citation>
    <scope>NUCLEOTIDE SEQUENCE [LARGE SCALE GENOMIC DNA]</scope>
    <source>
        <strain evidence="4 5">P7</strain>
    </source>
</reference>
<dbReference type="InterPro" id="IPR029039">
    <property type="entry name" value="Flavoprotein-like_sf"/>
</dbReference>